<dbReference type="SUPFAM" id="SSF51206">
    <property type="entry name" value="cAMP-binding domain-like"/>
    <property type="match status" value="1"/>
</dbReference>
<name>A0A6A8M964_9FIRM</name>
<evidence type="ECO:0000259" key="4">
    <source>
        <dbReference type="PROSITE" id="PS50042"/>
    </source>
</evidence>
<dbReference type="InterPro" id="IPR036390">
    <property type="entry name" value="WH_DNA-bd_sf"/>
</dbReference>
<keyword evidence="2" id="KW-0238">DNA-binding</keyword>
<organism evidence="6">
    <name type="scientific">Baileyella intestinalis</name>
    <dbReference type="NCBI Taxonomy" id="2606709"/>
    <lineage>
        <taxon>Bacteria</taxon>
        <taxon>Bacillati</taxon>
        <taxon>Bacillota</taxon>
        <taxon>Clostridia</taxon>
        <taxon>Peptostreptococcales</taxon>
        <taxon>Anaerovoracaceae</taxon>
        <taxon>Baileyella</taxon>
    </lineage>
</organism>
<dbReference type="CDD" id="cd00038">
    <property type="entry name" value="CAP_ED"/>
    <property type="match status" value="1"/>
</dbReference>
<evidence type="ECO:0000259" key="5">
    <source>
        <dbReference type="PROSITE" id="PS51063"/>
    </source>
</evidence>
<dbReference type="InterPro" id="IPR000595">
    <property type="entry name" value="cNMP-bd_dom"/>
</dbReference>
<evidence type="ECO:0000256" key="3">
    <source>
        <dbReference type="ARBA" id="ARBA00023163"/>
    </source>
</evidence>
<feature type="domain" description="HTH crp-type" evidence="5">
    <location>
        <begin position="150"/>
        <end position="218"/>
    </location>
</feature>
<dbReference type="EMBL" id="VUNB01000005">
    <property type="protein sequence ID" value="MST69270.1"/>
    <property type="molecule type" value="Genomic_DNA"/>
</dbReference>
<dbReference type="PROSITE" id="PS50042">
    <property type="entry name" value="CNMP_BINDING_3"/>
    <property type="match status" value="1"/>
</dbReference>
<sequence>MDIVFFQRSQIFEGMSAEEIKSALDYLNVFKRSYEKHDLVLRSGSPTKFLGLIEKGSVIVERNDFWGNRTVITSFSENEYFAEAYALNPRAVVPVDIVANSNSSIIFLEIANVYNMADSSARNKLLSNLLKISVGKNMFLSNRTFLLSSKSVRDKILAYLNNVRLQKGANEFDIPFDRQQLADFLNIERTALSKELSRMKSEGLIEYRKNHFVLLSTEDM</sequence>
<comment type="caution">
    <text evidence="6">The sequence shown here is derived from an EMBL/GenBank/DDBJ whole genome shotgun (WGS) entry which is preliminary data.</text>
</comment>
<keyword evidence="1" id="KW-0805">Transcription regulation</keyword>
<dbReference type="GO" id="GO:0006355">
    <property type="term" value="P:regulation of DNA-templated transcription"/>
    <property type="evidence" value="ECO:0007669"/>
    <property type="project" value="InterPro"/>
</dbReference>
<dbReference type="SMART" id="SM00419">
    <property type="entry name" value="HTH_CRP"/>
    <property type="match status" value="1"/>
</dbReference>
<accession>A0A6A8M964</accession>
<dbReference type="PROSITE" id="PS51063">
    <property type="entry name" value="HTH_CRP_2"/>
    <property type="match status" value="1"/>
</dbReference>
<evidence type="ECO:0000256" key="1">
    <source>
        <dbReference type="ARBA" id="ARBA00023015"/>
    </source>
</evidence>
<dbReference type="RefSeq" id="WP_154572742.1">
    <property type="nucleotide sequence ID" value="NZ_JAXDSY010000017.1"/>
</dbReference>
<dbReference type="InterPro" id="IPR018490">
    <property type="entry name" value="cNMP-bd_dom_sf"/>
</dbReference>
<dbReference type="Pfam" id="PF00027">
    <property type="entry name" value="cNMP_binding"/>
    <property type="match status" value="1"/>
</dbReference>
<dbReference type="Gene3D" id="2.60.120.10">
    <property type="entry name" value="Jelly Rolls"/>
    <property type="match status" value="1"/>
</dbReference>
<protein>
    <submittedName>
        <fullName evidence="6">Crp/Fnr family transcriptional regulator</fullName>
    </submittedName>
</protein>
<reference evidence="6" key="1">
    <citation type="submission" date="2019-09" db="EMBL/GenBank/DDBJ databases">
        <title>In-depth cultivation of the pig gut microbiome towards novel bacterial diversity and tailored functional studies.</title>
        <authorList>
            <person name="Wylensek D."/>
            <person name="Hitch T.C.A."/>
            <person name="Clavel T."/>
        </authorList>
    </citation>
    <scope>NUCLEOTIDE SEQUENCE</scope>
    <source>
        <strain evidence="6">RF-744-FAT-WT-3</strain>
    </source>
</reference>
<gene>
    <name evidence="6" type="ORF">FYJ66_06670</name>
</gene>
<dbReference type="InterPro" id="IPR012318">
    <property type="entry name" value="HTH_CRP"/>
</dbReference>
<evidence type="ECO:0000313" key="6">
    <source>
        <dbReference type="EMBL" id="MST69270.1"/>
    </source>
</evidence>
<dbReference type="Pfam" id="PF13545">
    <property type="entry name" value="HTH_Crp_2"/>
    <property type="match status" value="1"/>
</dbReference>
<keyword evidence="3" id="KW-0804">Transcription</keyword>
<dbReference type="SUPFAM" id="SSF46785">
    <property type="entry name" value="Winged helix' DNA-binding domain"/>
    <property type="match status" value="1"/>
</dbReference>
<feature type="domain" description="Cyclic nucleotide-binding" evidence="4">
    <location>
        <begin position="11"/>
        <end position="109"/>
    </location>
</feature>
<dbReference type="InterPro" id="IPR014710">
    <property type="entry name" value="RmlC-like_jellyroll"/>
</dbReference>
<dbReference type="AlphaFoldDB" id="A0A6A8M964"/>
<evidence type="ECO:0000256" key="2">
    <source>
        <dbReference type="ARBA" id="ARBA00023125"/>
    </source>
</evidence>
<dbReference type="GO" id="GO:0003677">
    <property type="term" value="F:DNA binding"/>
    <property type="evidence" value="ECO:0007669"/>
    <property type="project" value="UniProtKB-KW"/>
</dbReference>
<proteinExistence type="predicted"/>